<dbReference type="Proteomes" id="UP001527925">
    <property type="component" value="Unassembled WGS sequence"/>
</dbReference>
<keyword evidence="3" id="KW-1185">Reference proteome</keyword>
<feature type="region of interest" description="Disordered" evidence="1">
    <location>
        <begin position="1"/>
        <end position="84"/>
    </location>
</feature>
<feature type="compositionally biased region" description="Low complexity" evidence="1">
    <location>
        <begin position="1"/>
        <end position="13"/>
    </location>
</feature>
<dbReference type="EMBL" id="JADGIZ020000088">
    <property type="protein sequence ID" value="KAL2911748.1"/>
    <property type="molecule type" value="Genomic_DNA"/>
</dbReference>
<accession>A0ABR4MWX9</accession>
<feature type="compositionally biased region" description="Basic residues" evidence="1">
    <location>
        <begin position="56"/>
        <end position="76"/>
    </location>
</feature>
<organism evidence="2 3">
    <name type="scientific">Polyrhizophydium stewartii</name>
    <dbReference type="NCBI Taxonomy" id="2732419"/>
    <lineage>
        <taxon>Eukaryota</taxon>
        <taxon>Fungi</taxon>
        <taxon>Fungi incertae sedis</taxon>
        <taxon>Chytridiomycota</taxon>
        <taxon>Chytridiomycota incertae sedis</taxon>
        <taxon>Chytridiomycetes</taxon>
        <taxon>Rhizophydiales</taxon>
        <taxon>Rhizophydiales incertae sedis</taxon>
        <taxon>Polyrhizophydium</taxon>
    </lineage>
</organism>
<name>A0ABR4MWX9_9FUNG</name>
<proteinExistence type="predicted"/>
<gene>
    <name evidence="2" type="ORF">HK105_208751</name>
</gene>
<sequence>MRARGARNNARPPAHLRSNDSDGSDNFSGSQGESDSSDNDPDSSGNSDDFENNSQQRRKKKRAAAAAVRARKRAGSRLHNYDSRHHRRRVVTVLEMNPLPHSRAKIISDIDRDLVLMRKLSQRRRPLGTPDPDSTVPGPRLNALHKQQHHAQRIGHRSRKALASVNTSPEMRACLAASPTLTLSAPTPAAMAYAATANERIARAILDPASVVVRRRPVPDVLSKEFSPHAGIGVVRAPSARGHYFTKQTTTLPPIFEERQQSVRQRHSDSPAINKERNIVGQSLGDIYLAQMQEMEAVFRALSIHKEQMQGPAFAEDQLRP</sequence>
<evidence type="ECO:0000313" key="3">
    <source>
        <dbReference type="Proteomes" id="UP001527925"/>
    </source>
</evidence>
<evidence type="ECO:0000313" key="2">
    <source>
        <dbReference type="EMBL" id="KAL2911748.1"/>
    </source>
</evidence>
<reference evidence="2 3" key="1">
    <citation type="submission" date="2023-09" db="EMBL/GenBank/DDBJ databases">
        <title>Pangenome analysis of Batrachochytrium dendrobatidis and related Chytrids.</title>
        <authorList>
            <person name="Yacoub M.N."/>
            <person name="Stajich J.E."/>
            <person name="James T.Y."/>
        </authorList>
    </citation>
    <scope>NUCLEOTIDE SEQUENCE [LARGE SCALE GENOMIC DNA]</scope>
    <source>
        <strain evidence="2 3">JEL0888</strain>
    </source>
</reference>
<comment type="caution">
    <text evidence="2">The sequence shown here is derived from an EMBL/GenBank/DDBJ whole genome shotgun (WGS) entry which is preliminary data.</text>
</comment>
<protein>
    <submittedName>
        <fullName evidence="2">Uncharacterized protein</fullName>
    </submittedName>
</protein>
<evidence type="ECO:0000256" key="1">
    <source>
        <dbReference type="SAM" id="MobiDB-lite"/>
    </source>
</evidence>